<sequence>MPHLLARSGRFVSFVCGGLFTLLSTPAVGARSDYVVVSATASPGYARETAAGALRPESYVMSKGKHFGHTRDASTADSQFSQVLQALAPALAKQEYWPAVDVGSADLLIIVHWGETETYEDPMADFMAESYNAALSEYMASADAAGNADPGRLNELKNMDRMANESVLNATRTNAELLGYRRSIELEERRYFPREEERTMKFELSENRYFVALMAWDYASLRAKEAPRLRWVTRMSVRSAGNRFDEATHAMVEQASALFGTQQDGLTRVKSVIKGRKTEVKIGESVVVEETASQP</sequence>
<dbReference type="Proteomes" id="UP001218638">
    <property type="component" value="Chromosome"/>
</dbReference>
<name>A0AAE9ZU33_9BACT</name>
<protein>
    <submittedName>
        <fullName evidence="1">Uncharacterized protein</fullName>
    </submittedName>
</protein>
<dbReference type="EMBL" id="CP119075">
    <property type="protein sequence ID" value="WED63296.1"/>
    <property type="molecule type" value="Genomic_DNA"/>
</dbReference>
<dbReference type="KEGG" id="slom:PXH66_13240"/>
<organism evidence="1 2">
    <name type="scientific">Synoicihabitans lomoniglobus</name>
    <dbReference type="NCBI Taxonomy" id="2909285"/>
    <lineage>
        <taxon>Bacteria</taxon>
        <taxon>Pseudomonadati</taxon>
        <taxon>Verrucomicrobiota</taxon>
        <taxon>Opitutia</taxon>
        <taxon>Opitutales</taxon>
        <taxon>Opitutaceae</taxon>
        <taxon>Synoicihabitans</taxon>
    </lineage>
</organism>
<evidence type="ECO:0000313" key="1">
    <source>
        <dbReference type="EMBL" id="WED63296.1"/>
    </source>
</evidence>
<keyword evidence="2" id="KW-1185">Reference proteome</keyword>
<accession>A0AAE9ZU33</accession>
<dbReference type="AlphaFoldDB" id="A0AAE9ZU33"/>
<evidence type="ECO:0000313" key="2">
    <source>
        <dbReference type="Proteomes" id="UP001218638"/>
    </source>
</evidence>
<dbReference type="RefSeq" id="WP_330928648.1">
    <property type="nucleotide sequence ID" value="NZ_CP119075.1"/>
</dbReference>
<gene>
    <name evidence="1" type="ORF">PXH66_13240</name>
</gene>
<proteinExistence type="predicted"/>
<reference evidence="1" key="1">
    <citation type="submission" date="2023-03" db="EMBL/GenBank/DDBJ databases">
        <title>Lomoglobus Profundus gen. nov., sp. nov., a novel member of the phylum Verrucomicrobia, isolated from deep-marine sediment of South China Sea.</title>
        <authorList>
            <person name="Ahmad T."/>
            <person name="Ishaq S.E."/>
            <person name="Wang F."/>
        </authorList>
    </citation>
    <scope>NUCLEOTIDE SEQUENCE</scope>
    <source>
        <strain evidence="1">LMO-M01</strain>
    </source>
</reference>